<proteinExistence type="predicted"/>
<name>A0A6J5QM79_9CAUD</name>
<gene>
    <name evidence="1" type="ORF">UFOVP1116_45</name>
    <name evidence="2" type="ORF">UFOVP1391_15</name>
    <name evidence="3" type="ORF">UFOVP1480_44</name>
    <name evidence="4" type="ORF">UFOVP1568_8</name>
</gene>
<organism evidence="1">
    <name type="scientific">uncultured Caudovirales phage</name>
    <dbReference type="NCBI Taxonomy" id="2100421"/>
    <lineage>
        <taxon>Viruses</taxon>
        <taxon>Duplodnaviria</taxon>
        <taxon>Heunggongvirae</taxon>
        <taxon>Uroviricota</taxon>
        <taxon>Caudoviricetes</taxon>
        <taxon>Peduoviridae</taxon>
        <taxon>Maltschvirus</taxon>
        <taxon>Maltschvirus maltsch</taxon>
    </lineage>
</organism>
<dbReference type="EMBL" id="LR797430">
    <property type="protein sequence ID" value="CAB4215707.1"/>
    <property type="molecule type" value="Genomic_DNA"/>
</dbReference>
<accession>A0A6J5QM79</accession>
<dbReference type="EMBL" id="LR797343">
    <property type="protein sequence ID" value="CAB4203881.1"/>
    <property type="molecule type" value="Genomic_DNA"/>
</dbReference>
<evidence type="ECO:0000313" key="3">
    <source>
        <dbReference type="EMBL" id="CAB4215707.1"/>
    </source>
</evidence>
<evidence type="ECO:0000313" key="4">
    <source>
        <dbReference type="EMBL" id="CAB5229699.1"/>
    </source>
</evidence>
<reference evidence="1" key="1">
    <citation type="submission" date="2020-05" db="EMBL/GenBank/DDBJ databases">
        <authorList>
            <person name="Chiriac C."/>
            <person name="Salcher M."/>
            <person name="Ghai R."/>
            <person name="Kavagutti S V."/>
        </authorList>
    </citation>
    <scope>NUCLEOTIDE SEQUENCE</scope>
</reference>
<sequence length="61" mass="7078">MQKIKNRCEEIYAVAQVRRFLEELAETSVASKVPTAIRNKARRLLKNYPYTSSIITKEAHI</sequence>
<evidence type="ECO:0000313" key="2">
    <source>
        <dbReference type="EMBL" id="CAB4203881.1"/>
    </source>
</evidence>
<dbReference type="NCBIfam" id="NF041728">
    <property type="entry name" value="BPSL0761_fam"/>
    <property type="match status" value="1"/>
</dbReference>
<protein>
    <submittedName>
        <fullName evidence="1">Uncharacterized protein</fullName>
    </submittedName>
</protein>
<evidence type="ECO:0000313" key="1">
    <source>
        <dbReference type="EMBL" id="CAB4184892.1"/>
    </source>
</evidence>
<dbReference type="EMBL" id="LR797066">
    <property type="protein sequence ID" value="CAB4184892.1"/>
    <property type="molecule type" value="Genomic_DNA"/>
</dbReference>
<dbReference type="InterPro" id="IPR049723">
    <property type="entry name" value="BPSL0761-like"/>
</dbReference>
<dbReference type="EMBL" id="LR798405">
    <property type="protein sequence ID" value="CAB5229699.1"/>
    <property type="molecule type" value="Genomic_DNA"/>
</dbReference>